<protein>
    <submittedName>
        <fullName evidence="2">Uncharacterized protein</fullName>
    </submittedName>
</protein>
<dbReference type="EMBL" id="JYNV01000270">
    <property type="protein sequence ID" value="KZM20759.1"/>
    <property type="molecule type" value="Genomic_DNA"/>
</dbReference>
<feature type="compositionally biased region" description="Acidic residues" evidence="1">
    <location>
        <begin position="692"/>
        <end position="702"/>
    </location>
</feature>
<accession>A0A162ZR03</accession>
<feature type="compositionally biased region" description="Polar residues" evidence="1">
    <location>
        <begin position="288"/>
        <end position="297"/>
    </location>
</feature>
<feature type="region of interest" description="Disordered" evidence="1">
    <location>
        <begin position="288"/>
        <end position="327"/>
    </location>
</feature>
<feature type="compositionally biased region" description="Basic and acidic residues" evidence="1">
    <location>
        <begin position="313"/>
        <end position="323"/>
    </location>
</feature>
<evidence type="ECO:0000313" key="2">
    <source>
        <dbReference type="EMBL" id="KZM20759.1"/>
    </source>
</evidence>
<name>A0A162ZR03_DIDRA</name>
<reference evidence="2 3" key="1">
    <citation type="journal article" date="2016" name="Sci. Rep.">
        <title>Draft genome sequencing and secretome analysis of fungal phytopathogen Ascochyta rabiei provides insight into the necrotrophic effector repertoire.</title>
        <authorList>
            <person name="Verma S."/>
            <person name="Gazara R.K."/>
            <person name="Nizam S."/>
            <person name="Parween S."/>
            <person name="Chattopadhyay D."/>
            <person name="Verma P.K."/>
        </authorList>
    </citation>
    <scope>NUCLEOTIDE SEQUENCE [LARGE SCALE GENOMIC DNA]</scope>
    <source>
        <strain evidence="2 3">ArDII</strain>
    </source>
</reference>
<evidence type="ECO:0000256" key="1">
    <source>
        <dbReference type="SAM" id="MobiDB-lite"/>
    </source>
</evidence>
<feature type="compositionally biased region" description="Polar residues" evidence="1">
    <location>
        <begin position="532"/>
        <end position="541"/>
    </location>
</feature>
<feature type="compositionally biased region" description="Acidic residues" evidence="1">
    <location>
        <begin position="756"/>
        <end position="779"/>
    </location>
</feature>
<evidence type="ECO:0000313" key="3">
    <source>
        <dbReference type="Proteomes" id="UP000076837"/>
    </source>
</evidence>
<dbReference type="Proteomes" id="UP000076837">
    <property type="component" value="Unassembled WGS sequence"/>
</dbReference>
<feature type="region of interest" description="Disordered" evidence="1">
    <location>
        <begin position="496"/>
        <end position="858"/>
    </location>
</feature>
<dbReference type="STRING" id="5454.A0A162ZR03"/>
<proteinExistence type="predicted"/>
<organism evidence="2 3">
    <name type="scientific">Didymella rabiei</name>
    <name type="common">Chickpea ascochyta blight fungus</name>
    <name type="synonym">Mycosphaerella rabiei</name>
    <dbReference type="NCBI Taxonomy" id="5454"/>
    <lineage>
        <taxon>Eukaryota</taxon>
        <taxon>Fungi</taxon>
        <taxon>Dikarya</taxon>
        <taxon>Ascomycota</taxon>
        <taxon>Pezizomycotina</taxon>
        <taxon>Dothideomycetes</taxon>
        <taxon>Pleosporomycetidae</taxon>
        <taxon>Pleosporales</taxon>
        <taxon>Pleosporineae</taxon>
        <taxon>Didymellaceae</taxon>
        <taxon>Ascochyta</taxon>
    </lineage>
</organism>
<sequence length="858" mass="95890">MNQFDDLFEFGEDDGLDIPLIADNHLFSNGTDLFEKDLSDWLHEAIDSPHLGNKSLPYSQDVAQEHPPLASSDGAYFEESDDLFQDIDFGDGPMNVSSLPDQPIPQIGNTDLTFDQTFPRTPLTPVLTVDPAVLLNNNMWQPQTESASVPAPDNAFMWHLTGTNKLIPMPGSGQQQQWPVFANQQVQLHQPQPSVAQIQYMQAVQQFQFAQNQLALSMQPPVQSPMNAQLPPDQQIFQQAHGSLQPQTLLYQEPEPAQDVQALQITPIEVTPPELSPIPPTALQTAAITPSEQQEGPSNPPRSRASRKARVNRTSDRTQDAHTPKQSYGRLTFISLREAEAAMPGRYLEKNWQAPSPDETVPDTNEDRAYWVLKILDAMQDTSTCKDNKDGFSFVKRWRNAGYYNIQEMEKVCWQMVDVAERLHAQGPSVMNIYCHDAHKKLHASRSLTFEQRIVAICDMLKLSKFLCDNLMKGEGTEALVGAPKQKMSGARTMARQNLKRQNWLEEGRRKDADRLKGKTDVPEDEQDVLVNKTNVPQPTSRKPKQKYKRSAPASKPLARAVTSEDPDEEESHELSRRQSIPDSPTNESNHTTSPVSPSPFPTSPSWKKTYAIRGHGLGRSSPHRATPPMEPGRKFNGMSRKRAIDLTESDSDEETPSPPSKRMQGPKNASKKRFEGPVRRTLRSAGHRDTDEMEIDEASQDEASREEDAEHEIEGDEDEGSEVESCAPSKMDKNKLTTSIEEPDVSESEAQSDQADTEAETSDNNSDDDQDEEPEDSEESKQSDSDPGSEFEPSRVRKHKRPTAAPPAKRANKGSNEPARKTAQITSSTTGKPFYGSGRPAHWPIPRPWGYASKGRR</sequence>
<comment type="caution">
    <text evidence="2">The sequence shown here is derived from an EMBL/GenBank/DDBJ whole genome shotgun (WGS) entry which is preliminary data.</text>
</comment>
<dbReference type="OrthoDB" id="3795193at2759"/>
<keyword evidence="3" id="KW-1185">Reference proteome</keyword>
<feature type="compositionally biased region" description="Basic and acidic residues" evidence="1">
    <location>
        <begin position="503"/>
        <end position="522"/>
    </location>
</feature>
<feature type="compositionally biased region" description="Acidic residues" evidence="1">
    <location>
        <begin position="710"/>
        <end position="723"/>
    </location>
</feature>
<gene>
    <name evidence="2" type="ORF">ST47_g8069</name>
</gene>
<feature type="compositionally biased region" description="Polar residues" evidence="1">
    <location>
        <begin position="578"/>
        <end position="591"/>
    </location>
</feature>
<dbReference type="AlphaFoldDB" id="A0A162ZR03"/>